<evidence type="ECO:0000256" key="2">
    <source>
        <dbReference type="SAM" id="SignalP"/>
    </source>
</evidence>
<sequence length="139" mass="15016">MTSRITQPRIRSALVLSALAALGGCATRAPVPEPVPAQDQRPAEYQPKRAAASAMQAWIAPWEDATGDLYPPSTVYIEVLREHWHYDGAPHGRLTVLRPLQVQPRSAAPSGQPVMPPDAVGTDPAHAPVHLPREQKRGA</sequence>
<accession>A0A495VCU0</accession>
<gene>
    <name evidence="3" type="ORF">BDD21_3096</name>
</gene>
<dbReference type="InterPro" id="IPR014118">
    <property type="entry name" value="T4SS_TraV"/>
</dbReference>
<feature type="chain" id="PRO_5019867846" evidence="2">
    <location>
        <begin position="21"/>
        <end position="139"/>
    </location>
</feature>
<dbReference type="AlphaFoldDB" id="A0A495VCU0"/>
<feature type="signal peptide" evidence="2">
    <location>
        <begin position="1"/>
        <end position="20"/>
    </location>
</feature>
<name>A0A495VCU0_9GAMM</name>
<evidence type="ECO:0000313" key="3">
    <source>
        <dbReference type="EMBL" id="RKT45628.1"/>
    </source>
</evidence>
<dbReference type="Proteomes" id="UP000274556">
    <property type="component" value="Unassembled WGS sequence"/>
</dbReference>
<organism evidence="3 4">
    <name type="scientific">Thiocapsa rosea</name>
    <dbReference type="NCBI Taxonomy" id="69360"/>
    <lineage>
        <taxon>Bacteria</taxon>
        <taxon>Pseudomonadati</taxon>
        <taxon>Pseudomonadota</taxon>
        <taxon>Gammaproteobacteria</taxon>
        <taxon>Chromatiales</taxon>
        <taxon>Chromatiaceae</taxon>
        <taxon>Thiocapsa</taxon>
    </lineage>
</organism>
<keyword evidence="3" id="KW-0449">Lipoprotein</keyword>
<feature type="region of interest" description="Disordered" evidence="1">
    <location>
        <begin position="29"/>
        <end position="48"/>
    </location>
</feature>
<keyword evidence="2" id="KW-0732">Signal</keyword>
<keyword evidence="4" id="KW-1185">Reference proteome</keyword>
<evidence type="ECO:0000313" key="4">
    <source>
        <dbReference type="Proteomes" id="UP000274556"/>
    </source>
</evidence>
<dbReference type="PROSITE" id="PS51257">
    <property type="entry name" value="PROKAR_LIPOPROTEIN"/>
    <property type="match status" value="1"/>
</dbReference>
<dbReference type="Pfam" id="PF09676">
    <property type="entry name" value="TraV"/>
    <property type="match status" value="1"/>
</dbReference>
<comment type="caution">
    <text evidence="3">The sequence shown here is derived from an EMBL/GenBank/DDBJ whole genome shotgun (WGS) entry which is preliminary data.</text>
</comment>
<evidence type="ECO:0000256" key="1">
    <source>
        <dbReference type="SAM" id="MobiDB-lite"/>
    </source>
</evidence>
<proteinExistence type="predicted"/>
<dbReference type="EMBL" id="RBXL01000001">
    <property type="protein sequence ID" value="RKT45628.1"/>
    <property type="molecule type" value="Genomic_DNA"/>
</dbReference>
<dbReference type="OrthoDB" id="5767869at2"/>
<dbReference type="RefSeq" id="WP_120797860.1">
    <property type="nucleotide sequence ID" value="NZ_RBXL01000001.1"/>
</dbReference>
<reference evidence="3 4" key="1">
    <citation type="submission" date="2018-10" db="EMBL/GenBank/DDBJ databases">
        <title>Genomic Encyclopedia of Archaeal and Bacterial Type Strains, Phase II (KMG-II): from individual species to whole genera.</title>
        <authorList>
            <person name="Goeker M."/>
        </authorList>
    </citation>
    <scope>NUCLEOTIDE SEQUENCE [LARGE SCALE GENOMIC DNA]</scope>
    <source>
        <strain evidence="3 4">DSM 235</strain>
    </source>
</reference>
<feature type="region of interest" description="Disordered" evidence="1">
    <location>
        <begin position="101"/>
        <end position="139"/>
    </location>
</feature>
<protein>
    <submittedName>
        <fullName evidence="3">Type IV conjugative transfer system lipoprotein TraV</fullName>
    </submittedName>
</protein>